<accession>A0A9Q3KJG9</accession>
<sequence>MGHSLSPTISQGPKCPYEPGTPQYSSHQRPPAIPSGISPQDKGESSPVLDPGLQEPCMGNIWYYLPLCTNFSQKFNFDYLKTQSFHFNLIHQSTNPFQRKDPGDSCL</sequence>
<comment type="caution">
    <text evidence="2">The sequence shown here is derived from an EMBL/GenBank/DDBJ whole genome shotgun (WGS) entry which is preliminary data.</text>
</comment>
<organism evidence="2 3">
    <name type="scientific">Austropuccinia psidii MF-1</name>
    <dbReference type="NCBI Taxonomy" id="1389203"/>
    <lineage>
        <taxon>Eukaryota</taxon>
        <taxon>Fungi</taxon>
        <taxon>Dikarya</taxon>
        <taxon>Basidiomycota</taxon>
        <taxon>Pucciniomycotina</taxon>
        <taxon>Pucciniomycetes</taxon>
        <taxon>Pucciniales</taxon>
        <taxon>Sphaerophragmiaceae</taxon>
        <taxon>Austropuccinia</taxon>
    </lineage>
</organism>
<keyword evidence="3" id="KW-1185">Reference proteome</keyword>
<dbReference type="AlphaFoldDB" id="A0A9Q3KJG9"/>
<name>A0A9Q3KJG9_9BASI</name>
<evidence type="ECO:0000313" key="2">
    <source>
        <dbReference type="EMBL" id="MBW0582778.1"/>
    </source>
</evidence>
<feature type="region of interest" description="Disordered" evidence="1">
    <location>
        <begin position="1"/>
        <end position="51"/>
    </location>
</feature>
<dbReference type="Proteomes" id="UP000765509">
    <property type="component" value="Unassembled WGS sequence"/>
</dbReference>
<proteinExistence type="predicted"/>
<evidence type="ECO:0000313" key="3">
    <source>
        <dbReference type="Proteomes" id="UP000765509"/>
    </source>
</evidence>
<reference evidence="2" key="1">
    <citation type="submission" date="2021-03" db="EMBL/GenBank/DDBJ databases">
        <title>Draft genome sequence of rust myrtle Austropuccinia psidii MF-1, a brazilian biotype.</title>
        <authorList>
            <person name="Quecine M.C."/>
            <person name="Pachon D.M.R."/>
            <person name="Bonatelli M.L."/>
            <person name="Correr F.H."/>
            <person name="Franceschini L.M."/>
            <person name="Leite T.F."/>
            <person name="Margarido G.R.A."/>
            <person name="Almeida C.A."/>
            <person name="Ferrarezi J.A."/>
            <person name="Labate C.A."/>
        </authorList>
    </citation>
    <scope>NUCLEOTIDE SEQUENCE</scope>
    <source>
        <strain evidence="2">MF-1</strain>
    </source>
</reference>
<evidence type="ECO:0000256" key="1">
    <source>
        <dbReference type="SAM" id="MobiDB-lite"/>
    </source>
</evidence>
<dbReference type="EMBL" id="AVOT02113411">
    <property type="protein sequence ID" value="MBW0582778.1"/>
    <property type="molecule type" value="Genomic_DNA"/>
</dbReference>
<feature type="compositionally biased region" description="Polar residues" evidence="1">
    <location>
        <begin position="1"/>
        <end position="11"/>
    </location>
</feature>
<gene>
    <name evidence="2" type="ORF">O181_122493</name>
</gene>
<protein>
    <submittedName>
        <fullName evidence="2">Uncharacterized protein</fullName>
    </submittedName>
</protein>